<sequence length="286" mass="30860">MSAQRSVLFDAQGPRAQRITLGFNVLGLVLVAGICWWILAGLAAKGQLDAEHWDFLFTSRAWRNFFLPGLESTLKAAGLAIVTSVVFGLVFGMGRLSGLAPVRWVCTVIVEFFRAVPVLLMMIFFYLWLGGLGVVSPRQLPLYAVVLGLTLYNGSVIAELVRSGVQQLPRGQGEAGLALGLSRAQVMRIVQLPQALVAMLPSLLSQFVVILKDTALGYIITYPELLAAARRLGSAHSMLQALLMAAALFIVINVLLTALAGWVSRWLSSRTSGRTRPDATAAVDPV</sequence>
<evidence type="ECO:0000256" key="2">
    <source>
        <dbReference type="ARBA" id="ARBA00022448"/>
    </source>
</evidence>
<dbReference type="InterPro" id="IPR000515">
    <property type="entry name" value="MetI-like"/>
</dbReference>
<dbReference type="Gene3D" id="1.10.3720.10">
    <property type="entry name" value="MetI-like"/>
    <property type="match status" value="1"/>
</dbReference>
<reference evidence="9 12" key="3">
    <citation type="submission" date="2016-06" db="EMBL/GenBank/DDBJ databases">
        <title>Identification of putative biosynthetic pathways for the production of bioactive secondary metabolites by the marine actinomycete Kocuria kristinae RUTW2-3.</title>
        <authorList>
            <person name="Waterworth S.C."/>
            <person name="Walmsley T.A."/>
            <person name="Matongo T."/>
            <person name="Davies-Coleman M.T."/>
            <person name="Dorrington R.A."/>
        </authorList>
    </citation>
    <scope>NUCLEOTIDE SEQUENCE [LARGE SCALE GENOMIC DNA]</scope>
    <source>
        <strain evidence="12">RuSp02-3</strain>
        <strain evidence="9">RUTW2-3</strain>
        <strain evidence="10 13">RUTW4-5</strain>
    </source>
</reference>
<dbReference type="EMBL" id="LJBJ02000002">
    <property type="protein sequence ID" value="OAX52796.1"/>
    <property type="molecule type" value="Genomic_DNA"/>
</dbReference>
<feature type="transmembrane region" description="Helical" evidence="7">
    <location>
        <begin position="104"/>
        <end position="128"/>
    </location>
</feature>
<dbReference type="GO" id="GO:0043190">
    <property type="term" value="C:ATP-binding cassette (ABC) transporter complex"/>
    <property type="evidence" value="ECO:0007669"/>
    <property type="project" value="InterPro"/>
</dbReference>
<feature type="domain" description="ABC transmembrane type-1" evidence="8">
    <location>
        <begin position="70"/>
        <end position="260"/>
    </location>
</feature>
<evidence type="ECO:0000256" key="3">
    <source>
        <dbReference type="ARBA" id="ARBA00022475"/>
    </source>
</evidence>
<dbReference type="Pfam" id="PF00528">
    <property type="entry name" value="BPD_transp_1"/>
    <property type="match status" value="1"/>
</dbReference>
<dbReference type="InterPro" id="IPR043429">
    <property type="entry name" value="ArtM/GltK/GlnP/TcyL/YhdX-like"/>
</dbReference>
<protein>
    <submittedName>
        <fullName evidence="9">Amino acid ABC transporter permease</fullName>
    </submittedName>
</protein>
<keyword evidence="6 7" id="KW-0472">Membrane</keyword>
<dbReference type="PROSITE" id="PS50928">
    <property type="entry name" value="ABC_TM1"/>
    <property type="match status" value="1"/>
</dbReference>
<feature type="transmembrane region" description="Helical" evidence="7">
    <location>
        <begin position="195"/>
        <end position="221"/>
    </location>
</feature>
<dbReference type="InterPro" id="IPR035906">
    <property type="entry name" value="MetI-like_sf"/>
</dbReference>
<dbReference type="Proteomes" id="UP000053171">
    <property type="component" value="Unassembled WGS sequence"/>
</dbReference>
<feature type="transmembrane region" description="Helical" evidence="7">
    <location>
        <begin position="21"/>
        <end position="39"/>
    </location>
</feature>
<gene>
    <name evidence="10" type="ORF">A5N15_01455</name>
    <name evidence="9" type="ORF">AN277_0201235</name>
    <name evidence="11" type="ORF">I6G21_00640</name>
</gene>
<dbReference type="NCBIfam" id="TIGR01726">
    <property type="entry name" value="HEQRo_perm_3TM"/>
    <property type="match status" value="1"/>
</dbReference>
<keyword evidence="3" id="KW-1003">Cell membrane</keyword>
<evidence type="ECO:0000313" key="13">
    <source>
        <dbReference type="Proteomes" id="UP000092021"/>
    </source>
</evidence>
<dbReference type="CDD" id="cd06261">
    <property type="entry name" value="TM_PBP2"/>
    <property type="match status" value="1"/>
</dbReference>
<dbReference type="GO" id="GO:0022857">
    <property type="term" value="F:transmembrane transporter activity"/>
    <property type="evidence" value="ECO:0007669"/>
    <property type="project" value="InterPro"/>
</dbReference>
<reference evidence="9" key="1">
    <citation type="submission" date="2016-04" db="EMBL/GenBank/DDBJ databases">
        <authorList>
            <person name="Evans L.H."/>
            <person name="Alamgir A."/>
            <person name="Owens N."/>
            <person name="Weber N.D."/>
            <person name="Virtaneva K."/>
            <person name="Barbian K."/>
            <person name="Babar A."/>
            <person name="Rosenke K."/>
        </authorList>
    </citation>
    <scope>NUCLEOTIDE SEQUENCE [LARGE SCALE GENOMIC DNA]</scope>
    <source>
        <strain evidence="9">RUTW2-3</strain>
    </source>
</reference>
<reference evidence="11 14" key="4">
    <citation type="submission" date="2020-12" db="EMBL/GenBank/DDBJ databases">
        <title>FDA dAtabase for Regulatory Grade micrObial Sequences (FDA-ARGOS): Supporting development and validation of Infectious Disease Dx tests.</title>
        <authorList>
            <person name="Sproer C."/>
            <person name="Gronow S."/>
            <person name="Severitt S."/>
            <person name="Schroder I."/>
            <person name="Tallon L."/>
            <person name="Sadzewicz L."/>
            <person name="Zhao X."/>
            <person name="Boylan J."/>
            <person name="Ott S."/>
            <person name="Bowen H."/>
            <person name="Vavikolanu K."/>
            <person name="Mehta A."/>
            <person name="Aluvathingal J."/>
            <person name="Nadendla S."/>
            <person name="Lowell S."/>
            <person name="Myers T."/>
            <person name="Yan Y."/>
            <person name="Sichtig H."/>
        </authorList>
    </citation>
    <scope>NUCLEOTIDE SEQUENCE [LARGE SCALE GENOMIC DNA]</scope>
    <source>
        <strain evidence="11 14">FDAARGOS_864</strain>
    </source>
</reference>
<dbReference type="PANTHER" id="PTHR30614:SF21">
    <property type="entry name" value="AMINO ACID ABC TRANSPORTER PERMEASE"/>
    <property type="match status" value="1"/>
</dbReference>
<dbReference type="EMBL" id="CP065738">
    <property type="protein sequence ID" value="QPT53762.1"/>
    <property type="molecule type" value="Genomic_DNA"/>
</dbReference>
<proteinExistence type="inferred from homology"/>
<dbReference type="GeneID" id="61261856"/>
<dbReference type="AlphaFoldDB" id="A0A199Q316"/>
<dbReference type="InterPro" id="IPR010065">
    <property type="entry name" value="AA_ABC_transptr_permease_3TM"/>
</dbReference>
<evidence type="ECO:0000256" key="5">
    <source>
        <dbReference type="ARBA" id="ARBA00022989"/>
    </source>
</evidence>
<dbReference type="EMBL" id="LWGZ01000120">
    <property type="protein sequence ID" value="OAX67718.1"/>
    <property type="molecule type" value="Genomic_DNA"/>
</dbReference>
<reference evidence="12" key="2">
    <citation type="submission" date="2016-04" db="EMBL/GenBank/DDBJ databases">
        <authorList>
            <person name="Waterworth S."/>
            <person name="Matcher G."/>
        </authorList>
    </citation>
    <scope>NUCLEOTIDE SEQUENCE [LARGE SCALE GENOMIC DNA]</scope>
    <source>
        <strain evidence="12">RuSp02-3</strain>
    </source>
</reference>
<name>A0A199Q316_9MICC</name>
<evidence type="ECO:0000256" key="7">
    <source>
        <dbReference type="RuleBase" id="RU363032"/>
    </source>
</evidence>
<feature type="transmembrane region" description="Helical" evidence="7">
    <location>
        <begin position="140"/>
        <end position="161"/>
    </location>
</feature>
<evidence type="ECO:0000313" key="9">
    <source>
        <dbReference type="EMBL" id="OAX52796.1"/>
    </source>
</evidence>
<evidence type="ECO:0000256" key="6">
    <source>
        <dbReference type="ARBA" id="ARBA00023136"/>
    </source>
</evidence>
<evidence type="ECO:0000313" key="11">
    <source>
        <dbReference type="EMBL" id="QPT53762.1"/>
    </source>
</evidence>
<dbReference type="GO" id="GO:0006865">
    <property type="term" value="P:amino acid transport"/>
    <property type="evidence" value="ECO:0007669"/>
    <property type="project" value="TreeGrafter"/>
</dbReference>
<feature type="transmembrane region" description="Helical" evidence="7">
    <location>
        <begin position="73"/>
        <end position="92"/>
    </location>
</feature>
<accession>A0A199Q316</accession>
<dbReference type="RefSeq" id="WP_055684464.1">
    <property type="nucleotide sequence ID" value="NZ_CP065738.1"/>
</dbReference>
<evidence type="ECO:0000259" key="8">
    <source>
        <dbReference type="PROSITE" id="PS50928"/>
    </source>
</evidence>
<organism evidence="9 12">
    <name type="scientific">Rothia kristinae</name>
    <dbReference type="NCBI Taxonomy" id="37923"/>
    <lineage>
        <taxon>Bacteria</taxon>
        <taxon>Bacillati</taxon>
        <taxon>Actinomycetota</taxon>
        <taxon>Actinomycetes</taxon>
        <taxon>Micrococcales</taxon>
        <taxon>Micrococcaceae</taxon>
        <taxon>Rothia</taxon>
    </lineage>
</organism>
<dbReference type="SUPFAM" id="SSF161098">
    <property type="entry name" value="MetI-like"/>
    <property type="match status" value="1"/>
</dbReference>
<dbReference type="KEGG" id="rkr:I6G21_00640"/>
<comment type="similarity">
    <text evidence="7">Belongs to the binding-protein-dependent transport system permease family.</text>
</comment>
<feature type="transmembrane region" description="Helical" evidence="7">
    <location>
        <begin position="241"/>
        <end position="264"/>
    </location>
</feature>
<evidence type="ECO:0000256" key="4">
    <source>
        <dbReference type="ARBA" id="ARBA00022692"/>
    </source>
</evidence>
<dbReference type="STRING" id="37923.BK826_02950"/>
<comment type="subcellular location">
    <subcellularLocation>
        <location evidence="1 7">Cell membrane</location>
        <topology evidence="1 7">Multi-pass membrane protein</topology>
    </subcellularLocation>
</comment>
<dbReference type="Proteomes" id="UP000594975">
    <property type="component" value="Chromosome"/>
</dbReference>
<evidence type="ECO:0000256" key="1">
    <source>
        <dbReference type="ARBA" id="ARBA00004651"/>
    </source>
</evidence>
<keyword evidence="2 7" id="KW-0813">Transport</keyword>
<keyword evidence="12" id="KW-1185">Reference proteome</keyword>
<evidence type="ECO:0000313" key="12">
    <source>
        <dbReference type="Proteomes" id="UP000053171"/>
    </source>
</evidence>
<evidence type="ECO:0000313" key="10">
    <source>
        <dbReference type="EMBL" id="OAX67718.1"/>
    </source>
</evidence>
<dbReference type="Proteomes" id="UP000092021">
    <property type="component" value="Unassembled WGS sequence"/>
</dbReference>
<keyword evidence="4 7" id="KW-0812">Transmembrane</keyword>
<keyword evidence="5 7" id="KW-1133">Transmembrane helix</keyword>
<dbReference type="PANTHER" id="PTHR30614">
    <property type="entry name" value="MEMBRANE COMPONENT OF AMINO ACID ABC TRANSPORTER"/>
    <property type="match status" value="1"/>
</dbReference>
<evidence type="ECO:0000313" key="14">
    <source>
        <dbReference type="Proteomes" id="UP000594975"/>
    </source>
</evidence>